<dbReference type="AlphaFoldDB" id="A0A7R9QHH0"/>
<dbReference type="OrthoDB" id="343114at2759"/>
<dbReference type="Gene3D" id="3.60.40.10">
    <property type="entry name" value="PPM-type phosphatase domain"/>
    <property type="match status" value="1"/>
</dbReference>
<keyword evidence="1" id="KW-1133">Transmembrane helix</keyword>
<dbReference type="PANTHER" id="PTHR47992">
    <property type="entry name" value="PROTEIN PHOSPHATASE"/>
    <property type="match status" value="1"/>
</dbReference>
<dbReference type="InterPro" id="IPR015655">
    <property type="entry name" value="PP2C"/>
</dbReference>
<dbReference type="Proteomes" id="UP000728032">
    <property type="component" value="Unassembled WGS sequence"/>
</dbReference>
<keyword evidence="1" id="KW-0472">Membrane</keyword>
<evidence type="ECO:0000256" key="1">
    <source>
        <dbReference type="SAM" id="Phobius"/>
    </source>
</evidence>
<dbReference type="EMBL" id="CAJPVJ010002205">
    <property type="protein sequence ID" value="CAG2165928.1"/>
    <property type="molecule type" value="Genomic_DNA"/>
</dbReference>
<proteinExistence type="predicted"/>
<dbReference type="CDD" id="cd00143">
    <property type="entry name" value="PP2Cc"/>
    <property type="match status" value="1"/>
</dbReference>
<dbReference type="EMBL" id="OC917030">
    <property type="protein sequence ID" value="CAD7645916.1"/>
    <property type="molecule type" value="Genomic_DNA"/>
</dbReference>
<keyword evidence="1" id="KW-0812">Transmembrane</keyword>
<evidence type="ECO:0000313" key="4">
    <source>
        <dbReference type="Proteomes" id="UP000728032"/>
    </source>
</evidence>
<gene>
    <name evidence="3" type="ORF">ONB1V03_LOCUS5462</name>
</gene>
<dbReference type="GO" id="GO:0004722">
    <property type="term" value="F:protein serine/threonine phosphatase activity"/>
    <property type="evidence" value="ECO:0007669"/>
    <property type="project" value="InterPro"/>
</dbReference>
<sequence>MDDDLDDYELFWSTIVSHFQLLSKSVLNWSEISVNLMTIREWIHHLVSIAMRPQTLAALSLILLLALICHTFEYWIKSVIKATVNVTKRVNIGLALVSTAFTTLLPDVDCITRIADNVVEEYKDNCVGVYALQGRRPKMEDKFTYVNDTTHTGIEYWAVFDGHGGDNAAIFVESKLYNAIHKRVEALITKDSVHNHCEKSPKDFCSSDHSDSGLHNGLHNDNKCTANAKSNTNDSSFESLSVASLSKIVTEEVLEIDRQLIIESKERGDVSGSTALIALRIVAQNKLIVANVGDSRGVICDSKGSAIPLSFDHKPQQIKEHKRIKEAGGFIKFNGVWRVAGILATSRAMGDYPLKDTNLVIAEPDILTFHLNDIQPKFMILASDGLWDAFSNEDAVAFAKECLIRVKQSNTTTHTAHEVAKCLVLESYKRGSVDNITVILVIFDTNFDDISIS</sequence>
<evidence type="ECO:0000259" key="2">
    <source>
        <dbReference type="PROSITE" id="PS51746"/>
    </source>
</evidence>
<keyword evidence="4" id="KW-1185">Reference proteome</keyword>
<dbReference type="InterPro" id="IPR001932">
    <property type="entry name" value="PPM-type_phosphatase-like_dom"/>
</dbReference>
<protein>
    <recommendedName>
        <fullName evidence="2">PPM-type phosphatase domain-containing protein</fullName>
    </recommendedName>
</protein>
<dbReference type="InterPro" id="IPR036457">
    <property type="entry name" value="PPM-type-like_dom_sf"/>
</dbReference>
<accession>A0A7R9QHH0</accession>
<dbReference type="Pfam" id="PF00481">
    <property type="entry name" value="PP2C"/>
    <property type="match status" value="1"/>
</dbReference>
<organism evidence="3">
    <name type="scientific">Oppiella nova</name>
    <dbReference type="NCBI Taxonomy" id="334625"/>
    <lineage>
        <taxon>Eukaryota</taxon>
        <taxon>Metazoa</taxon>
        <taxon>Ecdysozoa</taxon>
        <taxon>Arthropoda</taxon>
        <taxon>Chelicerata</taxon>
        <taxon>Arachnida</taxon>
        <taxon>Acari</taxon>
        <taxon>Acariformes</taxon>
        <taxon>Sarcoptiformes</taxon>
        <taxon>Oribatida</taxon>
        <taxon>Brachypylina</taxon>
        <taxon>Oppioidea</taxon>
        <taxon>Oppiidae</taxon>
        <taxon>Oppiella</taxon>
    </lineage>
</organism>
<feature type="transmembrane region" description="Helical" evidence="1">
    <location>
        <begin position="56"/>
        <end position="76"/>
    </location>
</feature>
<dbReference type="SUPFAM" id="SSF81606">
    <property type="entry name" value="PP2C-like"/>
    <property type="match status" value="1"/>
</dbReference>
<name>A0A7R9QHH0_9ACAR</name>
<dbReference type="SMART" id="SM00332">
    <property type="entry name" value="PP2Cc"/>
    <property type="match status" value="1"/>
</dbReference>
<evidence type="ECO:0000313" key="3">
    <source>
        <dbReference type="EMBL" id="CAD7645916.1"/>
    </source>
</evidence>
<reference evidence="3" key="1">
    <citation type="submission" date="2020-11" db="EMBL/GenBank/DDBJ databases">
        <authorList>
            <person name="Tran Van P."/>
        </authorList>
    </citation>
    <scope>NUCLEOTIDE SEQUENCE</scope>
</reference>
<feature type="domain" description="PPM-type phosphatase" evidence="2">
    <location>
        <begin position="126"/>
        <end position="443"/>
    </location>
</feature>
<dbReference type="PROSITE" id="PS51746">
    <property type="entry name" value="PPM_2"/>
    <property type="match status" value="1"/>
</dbReference>